<evidence type="ECO:0000313" key="1">
    <source>
        <dbReference type="EMBL" id="KAF9507916.1"/>
    </source>
</evidence>
<keyword evidence="2" id="KW-1185">Reference proteome</keyword>
<proteinExistence type="predicted"/>
<reference evidence="1" key="1">
    <citation type="journal article" date="2020" name="Nat. Commun.">
        <title>Large-scale genome sequencing of mycorrhizal fungi provides insights into the early evolution of symbiotic traits.</title>
        <authorList>
            <person name="Miyauchi S."/>
            <person name="Kiss E."/>
            <person name="Kuo A."/>
            <person name="Drula E."/>
            <person name="Kohler A."/>
            <person name="Sanchez-Garcia M."/>
            <person name="Morin E."/>
            <person name="Andreopoulos B."/>
            <person name="Barry K.W."/>
            <person name="Bonito G."/>
            <person name="Buee M."/>
            <person name="Carver A."/>
            <person name="Chen C."/>
            <person name="Cichocki N."/>
            <person name="Clum A."/>
            <person name="Culley D."/>
            <person name="Crous P.W."/>
            <person name="Fauchery L."/>
            <person name="Girlanda M."/>
            <person name="Hayes R.D."/>
            <person name="Keri Z."/>
            <person name="LaButti K."/>
            <person name="Lipzen A."/>
            <person name="Lombard V."/>
            <person name="Magnuson J."/>
            <person name="Maillard F."/>
            <person name="Murat C."/>
            <person name="Nolan M."/>
            <person name="Ohm R.A."/>
            <person name="Pangilinan J."/>
            <person name="Pereira M.F."/>
            <person name="Perotto S."/>
            <person name="Peter M."/>
            <person name="Pfister S."/>
            <person name="Riley R."/>
            <person name="Sitrit Y."/>
            <person name="Stielow J.B."/>
            <person name="Szollosi G."/>
            <person name="Zifcakova L."/>
            <person name="Stursova M."/>
            <person name="Spatafora J.W."/>
            <person name="Tedersoo L."/>
            <person name="Vaario L.M."/>
            <person name="Yamada A."/>
            <person name="Yan M."/>
            <person name="Wang P."/>
            <person name="Xu J."/>
            <person name="Bruns T."/>
            <person name="Baldrian P."/>
            <person name="Vilgalys R."/>
            <person name="Dunand C."/>
            <person name="Henrissat B."/>
            <person name="Grigoriev I.V."/>
            <person name="Hibbett D."/>
            <person name="Nagy L.G."/>
            <person name="Martin F.M."/>
        </authorList>
    </citation>
    <scope>NUCLEOTIDE SEQUENCE</scope>
    <source>
        <strain evidence="1">UP504</strain>
    </source>
</reference>
<protein>
    <submittedName>
        <fullName evidence="1">Uncharacterized protein</fullName>
    </submittedName>
</protein>
<name>A0A9P6ANA6_9AGAM</name>
<sequence>MSLYGGADPQFNINEDPASVSRLCEYPVVSIGSSSWQFRGAQIIQGQDAHIMSTLDLRQDLIDHYPKVKATLPLFVSEKAWAEDYRGRE</sequence>
<gene>
    <name evidence="1" type="ORF">BS47DRAFT_1350955</name>
</gene>
<evidence type="ECO:0000313" key="2">
    <source>
        <dbReference type="Proteomes" id="UP000886523"/>
    </source>
</evidence>
<organism evidence="1 2">
    <name type="scientific">Hydnum rufescens UP504</name>
    <dbReference type="NCBI Taxonomy" id="1448309"/>
    <lineage>
        <taxon>Eukaryota</taxon>
        <taxon>Fungi</taxon>
        <taxon>Dikarya</taxon>
        <taxon>Basidiomycota</taxon>
        <taxon>Agaricomycotina</taxon>
        <taxon>Agaricomycetes</taxon>
        <taxon>Cantharellales</taxon>
        <taxon>Hydnaceae</taxon>
        <taxon>Hydnum</taxon>
    </lineage>
</organism>
<dbReference type="AlphaFoldDB" id="A0A9P6ANA6"/>
<dbReference type="Proteomes" id="UP000886523">
    <property type="component" value="Unassembled WGS sequence"/>
</dbReference>
<accession>A0A9P6ANA6</accession>
<dbReference type="EMBL" id="MU129069">
    <property type="protein sequence ID" value="KAF9507916.1"/>
    <property type="molecule type" value="Genomic_DNA"/>
</dbReference>
<comment type="caution">
    <text evidence="1">The sequence shown here is derived from an EMBL/GenBank/DDBJ whole genome shotgun (WGS) entry which is preliminary data.</text>
</comment>